<keyword evidence="5" id="KW-0269">Exonuclease</keyword>
<dbReference type="Pfam" id="PF00929">
    <property type="entry name" value="RNase_T"/>
    <property type="match status" value="1"/>
</dbReference>
<evidence type="ECO:0000256" key="6">
    <source>
        <dbReference type="ARBA" id="ARBA00022842"/>
    </source>
</evidence>
<evidence type="ECO:0000256" key="4">
    <source>
        <dbReference type="ARBA" id="ARBA00022801"/>
    </source>
</evidence>
<dbReference type="Proteomes" id="UP000242715">
    <property type="component" value="Unassembled WGS sequence"/>
</dbReference>
<evidence type="ECO:0000256" key="7">
    <source>
        <dbReference type="SAM" id="MobiDB-lite"/>
    </source>
</evidence>
<dbReference type="CDD" id="cd06127">
    <property type="entry name" value="DEDDh"/>
    <property type="match status" value="1"/>
</dbReference>
<dbReference type="InterPro" id="IPR012337">
    <property type="entry name" value="RNaseH-like_sf"/>
</dbReference>
<name>A0A2Z6NRA0_TRISU</name>
<evidence type="ECO:0000313" key="10">
    <source>
        <dbReference type="Proteomes" id="UP000242715"/>
    </source>
</evidence>
<dbReference type="EMBL" id="DF974178">
    <property type="protein sequence ID" value="GAU46116.1"/>
    <property type="molecule type" value="Genomic_DNA"/>
</dbReference>
<dbReference type="FunFam" id="3.30.420.10:FF:000040">
    <property type="entry name" value="Exonuclease family protein"/>
    <property type="match status" value="1"/>
</dbReference>
<evidence type="ECO:0000313" key="9">
    <source>
        <dbReference type="EMBL" id="GAU46116.1"/>
    </source>
</evidence>
<dbReference type="InterPro" id="IPR036397">
    <property type="entry name" value="RNaseH_sf"/>
</dbReference>
<dbReference type="GO" id="GO:0008408">
    <property type="term" value="F:3'-5' exonuclease activity"/>
    <property type="evidence" value="ECO:0007669"/>
    <property type="project" value="TreeGrafter"/>
</dbReference>
<accession>A0A2Z6NRA0</accession>
<keyword evidence="2" id="KW-0540">Nuclease</keyword>
<reference evidence="10" key="1">
    <citation type="journal article" date="2017" name="Front. Plant Sci.">
        <title>Climate Clever Clovers: New Paradigm to Reduce the Environmental Footprint of Ruminants by Breeding Low Methanogenic Forages Utilizing Haplotype Variation.</title>
        <authorList>
            <person name="Kaur P."/>
            <person name="Appels R."/>
            <person name="Bayer P.E."/>
            <person name="Keeble-Gagnere G."/>
            <person name="Wang J."/>
            <person name="Hirakawa H."/>
            <person name="Shirasawa K."/>
            <person name="Vercoe P."/>
            <person name="Stefanova K."/>
            <person name="Durmic Z."/>
            <person name="Nichols P."/>
            <person name="Revell C."/>
            <person name="Isobe S.N."/>
            <person name="Edwards D."/>
            <person name="Erskine W."/>
        </authorList>
    </citation>
    <scope>NUCLEOTIDE SEQUENCE [LARGE SCALE GENOMIC DNA]</scope>
    <source>
        <strain evidence="10">cv. Daliak</strain>
    </source>
</reference>
<dbReference type="Gene3D" id="3.30.420.10">
    <property type="entry name" value="Ribonuclease H-like superfamily/Ribonuclease H"/>
    <property type="match status" value="1"/>
</dbReference>
<evidence type="ECO:0000256" key="1">
    <source>
        <dbReference type="ARBA" id="ARBA00001946"/>
    </source>
</evidence>
<dbReference type="PANTHER" id="PTHR30231">
    <property type="entry name" value="DNA POLYMERASE III SUBUNIT EPSILON"/>
    <property type="match status" value="1"/>
</dbReference>
<feature type="domain" description="Exonuclease" evidence="8">
    <location>
        <begin position="12"/>
        <end position="186"/>
    </location>
</feature>
<keyword evidence="4" id="KW-0378">Hydrolase</keyword>
<evidence type="ECO:0000256" key="3">
    <source>
        <dbReference type="ARBA" id="ARBA00022723"/>
    </source>
</evidence>
<keyword evidence="3" id="KW-0479">Metal-binding</keyword>
<keyword evidence="10" id="KW-1185">Reference proteome</keyword>
<dbReference type="GO" id="GO:0046872">
    <property type="term" value="F:metal ion binding"/>
    <property type="evidence" value="ECO:0007669"/>
    <property type="project" value="UniProtKB-KW"/>
</dbReference>
<dbReference type="SMART" id="SM00479">
    <property type="entry name" value="EXOIII"/>
    <property type="match status" value="1"/>
</dbReference>
<organism evidence="9 10">
    <name type="scientific">Trifolium subterraneum</name>
    <name type="common">Subterranean clover</name>
    <dbReference type="NCBI Taxonomy" id="3900"/>
    <lineage>
        <taxon>Eukaryota</taxon>
        <taxon>Viridiplantae</taxon>
        <taxon>Streptophyta</taxon>
        <taxon>Embryophyta</taxon>
        <taxon>Tracheophyta</taxon>
        <taxon>Spermatophyta</taxon>
        <taxon>Magnoliopsida</taxon>
        <taxon>eudicotyledons</taxon>
        <taxon>Gunneridae</taxon>
        <taxon>Pentapetalae</taxon>
        <taxon>rosids</taxon>
        <taxon>fabids</taxon>
        <taxon>Fabales</taxon>
        <taxon>Fabaceae</taxon>
        <taxon>Papilionoideae</taxon>
        <taxon>50 kb inversion clade</taxon>
        <taxon>NPAAA clade</taxon>
        <taxon>Hologalegina</taxon>
        <taxon>IRL clade</taxon>
        <taxon>Trifolieae</taxon>
        <taxon>Trifolium</taxon>
    </lineage>
</organism>
<dbReference type="AlphaFoldDB" id="A0A2Z6NRA0"/>
<proteinExistence type="predicted"/>
<evidence type="ECO:0000256" key="5">
    <source>
        <dbReference type="ARBA" id="ARBA00022839"/>
    </source>
</evidence>
<dbReference type="InterPro" id="IPR013520">
    <property type="entry name" value="Ribonucl_H"/>
</dbReference>
<dbReference type="GO" id="GO:0003676">
    <property type="term" value="F:nucleic acid binding"/>
    <property type="evidence" value="ECO:0007669"/>
    <property type="project" value="InterPro"/>
</dbReference>
<dbReference type="OrthoDB" id="2018529at2759"/>
<sequence length="505" mass="55579">MGSLPLSDDRSEIVFFDVETTVPTRPGQGFALLEFGAILVCPRKLTELRNYSTLIRPADLSLISPLSERCNGINAEAVSNAPTFADIANAVYDLLHGRIWAGHNILRFDCVRIRDAFAAINQTPPEPKGTIDSLVLLTQKFGRRAGNMKMATLATYFGLGQQTHRSLDDVRMNLEVLKYCATVLFLESSLPDIFTENCWVSPNAVTRSRSNGKSRPEGGLSNMNKDSVLVSSPETIDKNHPILSLATSNTKVAVSNVAHSSTAQSNSFSFRELQDEINRESIRTDVAMDEKSIEYSPDSSASSSVPQACSSSIAILEPEKICISSIDASLVPFYRGSQRIELHHEGFSFKLHCSGLKVRFGISTKFVDSAGRPRLNFVVDPSPSLCNVLDACDNVARKLSSESGSGSDWRPVVIRKEGFFNYPTIRLHIPTAVCEEIAIYATEIYQKESSGSVQRLLFSKFDAAELDSLFKPGTFVDAVFSLDPYDYHQNAGIKLVAKKLIIHCM</sequence>
<dbReference type="PANTHER" id="PTHR30231:SF4">
    <property type="entry name" value="PROTEIN NEN2"/>
    <property type="match status" value="1"/>
</dbReference>
<evidence type="ECO:0000256" key="2">
    <source>
        <dbReference type="ARBA" id="ARBA00022722"/>
    </source>
</evidence>
<comment type="cofactor">
    <cofactor evidence="1">
        <name>Mg(2+)</name>
        <dbReference type="ChEBI" id="CHEBI:18420"/>
    </cofactor>
</comment>
<feature type="region of interest" description="Disordered" evidence="7">
    <location>
        <begin position="205"/>
        <end position="226"/>
    </location>
</feature>
<gene>
    <name evidence="9" type="ORF">TSUD_192770</name>
</gene>
<protein>
    <recommendedName>
        <fullName evidence="8">Exonuclease domain-containing protein</fullName>
    </recommendedName>
</protein>
<dbReference type="SUPFAM" id="SSF53098">
    <property type="entry name" value="Ribonuclease H-like"/>
    <property type="match status" value="1"/>
</dbReference>
<keyword evidence="6" id="KW-0460">Magnesium</keyword>
<evidence type="ECO:0000259" key="8">
    <source>
        <dbReference type="SMART" id="SM00479"/>
    </source>
</evidence>